<dbReference type="PANTHER" id="PTHR38834">
    <property type="entry name" value="PERIPLASMIC SUBSTRATE BINDING PROTEIN FAMILY 3"/>
    <property type="match status" value="1"/>
</dbReference>
<sequence length="464" mass="53145">MWQIECLLQHHQTRSIICSDQALSAFIRRFAMNKLYLKRHSKTWIRNRMTRKRYCALFGLLLACWAGAVAPLAANTLHLNTDIFPPYQVREGETLSGTSVVALECIFKTLRQPYSVRVMPWQRAIHEVGQGRADGFFSATNMQRANRFAALSAPLALEKWYWYSNRPTTAEGADSELRIGAVRGSNQLAWLLENGYAVEQQVSSTEQLFKLLDLGRIDTFLADQRTLRTELTKLPPALRPEYERFQQYSTLGVYFSKAFLDSQSDFLERFNQQIYFCLPEIHMLSDDEHKHLAAVHEQLFNSWPERDELVSAVQAQNALHQNLNIPDIMQLDRQWRDELKKPDAPLINSVAGNPLSEWLSDQQQKNNNLITEIIVTDQLGLNVGLSEITTDYWQGDEAKFSEAFFNRTDEAYQGRLEYDQSAQGYQVHISSQIRDPASNEIIGVLIIGLDIQRVLRANGLTGVN</sequence>
<dbReference type="PANTHER" id="PTHR38834:SF3">
    <property type="entry name" value="SOLUTE-BINDING PROTEIN FAMILY 3_N-TERMINAL DOMAIN-CONTAINING PROTEIN"/>
    <property type="match status" value="1"/>
</dbReference>
<evidence type="ECO:0000313" key="2">
    <source>
        <dbReference type="EMBL" id="PCC97564.1"/>
    </source>
</evidence>
<keyword evidence="1" id="KW-1133">Transmembrane helix</keyword>
<evidence type="ECO:0000256" key="1">
    <source>
        <dbReference type="SAM" id="Phobius"/>
    </source>
</evidence>
<dbReference type="AlphaFoldDB" id="A0AA91Z4D9"/>
<evidence type="ECO:0000313" key="5">
    <source>
        <dbReference type="Proteomes" id="UP000344571"/>
    </source>
</evidence>
<accession>A0AA91Z4D9</accession>
<dbReference type="EMBL" id="CP033116">
    <property type="protein sequence ID" value="QFY57879.1"/>
    <property type="molecule type" value="Genomic_DNA"/>
</dbReference>
<keyword evidence="5" id="KW-1185">Reference proteome</keyword>
<dbReference type="EMBL" id="NWMT01000248">
    <property type="protein sequence ID" value="PCC97564.1"/>
    <property type="molecule type" value="Genomic_DNA"/>
</dbReference>
<evidence type="ECO:0000313" key="3">
    <source>
        <dbReference type="EMBL" id="QFY57879.1"/>
    </source>
</evidence>
<organism evidence="2 4">
    <name type="scientific">Halopseudomonas pelagia</name>
    <dbReference type="NCBI Taxonomy" id="553151"/>
    <lineage>
        <taxon>Bacteria</taxon>
        <taxon>Pseudomonadati</taxon>
        <taxon>Pseudomonadota</taxon>
        <taxon>Gammaproteobacteria</taxon>
        <taxon>Pseudomonadales</taxon>
        <taxon>Pseudomonadaceae</taxon>
        <taxon>Halopseudomonas</taxon>
    </lineage>
</organism>
<reference evidence="2 4" key="1">
    <citation type="submission" date="2017-09" db="EMBL/GenBank/DDBJ databases">
        <title>Bacterial and phytoplankton interrelationship in Kongsfjorden, an Arctic fjord.</title>
        <authorList>
            <person name="Sinha R."/>
            <person name="Krishnan K."/>
        </authorList>
    </citation>
    <scope>NUCLEOTIDE SEQUENCE [LARGE SCALE GENOMIC DNA]</scope>
    <source>
        <strain evidence="2 4">58</strain>
    </source>
</reference>
<dbReference type="Proteomes" id="UP000344571">
    <property type="component" value="Chromosome"/>
</dbReference>
<feature type="transmembrane region" description="Helical" evidence="1">
    <location>
        <begin position="54"/>
        <end position="74"/>
    </location>
</feature>
<dbReference type="Gene3D" id="3.40.190.10">
    <property type="entry name" value="Periplasmic binding protein-like II"/>
    <property type="match status" value="2"/>
</dbReference>
<evidence type="ECO:0008006" key="6">
    <source>
        <dbReference type="Google" id="ProtNLM"/>
    </source>
</evidence>
<keyword evidence="1" id="KW-0812">Transmembrane</keyword>
<name>A0AA91Z4D9_9GAMM</name>
<evidence type="ECO:0000313" key="4">
    <source>
        <dbReference type="Proteomes" id="UP000243750"/>
    </source>
</evidence>
<gene>
    <name evidence="2" type="ORF">CO192_20090</name>
    <name evidence="3" type="ORF">EAO82_16805</name>
</gene>
<proteinExistence type="predicted"/>
<protein>
    <recommendedName>
        <fullName evidence="6">Solute-binding protein family 3/N-terminal domain-containing protein</fullName>
    </recommendedName>
</protein>
<keyword evidence="1" id="KW-0472">Membrane</keyword>
<dbReference type="SUPFAM" id="SSF53850">
    <property type="entry name" value="Periplasmic binding protein-like II"/>
    <property type="match status" value="1"/>
</dbReference>
<dbReference type="Proteomes" id="UP000243750">
    <property type="component" value="Unassembled WGS sequence"/>
</dbReference>
<reference evidence="3 5" key="2">
    <citation type="submission" date="2018-10" db="EMBL/GenBank/DDBJ databases">
        <title>Complete genome sequence of Pseudomonas pelagia strain Kongs-67.</title>
        <authorList>
            <person name="Sinha R.K."/>
            <person name="Krishnan K."/>
        </authorList>
    </citation>
    <scope>NUCLEOTIDE SEQUENCE [LARGE SCALE GENOMIC DNA]</scope>
    <source>
        <strain evidence="3 5">Kongs-67</strain>
    </source>
</reference>